<feature type="transmembrane region" description="Helical" evidence="10">
    <location>
        <begin position="30"/>
        <end position="47"/>
    </location>
</feature>
<feature type="transmembrane region" description="Helical" evidence="10">
    <location>
        <begin position="186"/>
        <end position="208"/>
    </location>
</feature>
<evidence type="ECO:0000313" key="13">
    <source>
        <dbReference type="Proteomes" id="UP000559987"/>
    </source>
</evidence>
<protein>
    <submittedName>
        <fullName evidence="12">NhaP-type Na+/H+ or K+/H+ antiporter</fullName>
    </submittedName>
</protein>
<feature type="transmembrane region" description="Helical" evidence="10">
    <location>
        <begin position="362"/>
        <end position="386"/>
    </location>
</feature>
<keyword evidence="8 10" id="KW-0472">Membrane</keyword>
<dbReference type="AlphaFoldDB" id="A0A839URT7"/>
<keyword evidence="2" id="KW-0813">Transport</keyword>
<dbReference type="SUPFAM" id="SSF51735">
    <property type="entry name" value="NAD(P)-binding Rossmann-fold domains"/>
    <property type="match status" value="1"/>
</dbReference>
<feature type="transmembrane region" description="Helical" evidence="10">
    <location>
        <begin position="295"/>
        <end position="316"/>
    </location>
</feature>
<reference evidence="12 13" key="1">
    <citation type="submission" date="2020-08" db="EMBL/GenBank/DDBJ databases">
        <title>Genomic Encyclopedia of Type Strains, Phase III (KMG-III): the genomes of soil and plant-associated and newly described type strains.</title>
        <authorList>
            <person name="Whitman W."/>
        </authorList>
    </citation>
    <scope>NUCLEOTIDE SEQUENCE [LARGE SCALE GENOMIC DNA]</scope>
    <source>
        <strain evidence="12 13">CECT 8571</strain>
    </source>
</reference>
<comment type="subcellular location">
    <subcellularLocation>
        <location evidence="1">Cell membrane</location>
        <topology evidence="1">Multi-pass membrane protein</topology>
    </subcellularLocation>
</comment>
<organism evidence="12 13">
    <name type="scientific">Simiduia aestuariiviva</name>
    <dbReference type="NCBI Taxonomy" id="1510459"/>
    <lineage>
        <taxon>Bacteria</taxon>
        <taxon>Pseudomonadati</taxon>
        <taxon>Pseudomonadota</taxon>
        <taxon>Gammaproteobacteria</taxon>
        <taxon>Cellvibrionales</taxon>
        <taxon>Cellvibrionaceae</taxon>
        <taxon>Simiduia</taxon>
    </lineage>
</organism>
<keyword evidence="4" id="KW-1003">Cell membrane</keyword>
<evidence type="ECO:0000313" key="12">
    <source>
        <dbReference type="EMBL" id="MBB3169200.1"/>
    </source>
</evidence>
<keyword evidence="6 10" id="KW-1133">Transmembrane helix</keyword>
<dbReference type="PANTHER" id="PTHR32507">
    <property type="entry name" value="NA(+)/H(+) ANTIPORTER 1"/>
    <property type="match status" value="1"/>
</dbReference>
<dbReference type="InterPro" id="IPR038770">
    <property type="entry name" value="Na+/solute_symporter_sf"/>
</dbReference>
<dbReference type="PANTHER" id="PTHR32507:SF0">
    <property type="entry name" value="NA(+)_H(+) ANTIPORTER 2-RELATED"/>
    <property type="match status" value="1"/>
</dbReference>
<dbReference type="Gene3D" id="3.40.50.720">
    <property type="entry name" value="NAD(P)-binding Rossmann-like Domain"/>
    <property type="match status" value="1"/>
</dbReference>
<evidence type="ECO:0000256" key="2">
    <source>
        <dbReference type="ARBA" id="ARBA00022448"/>
    </source>
</evidence>
<name>A0A839URT7_9GAMM</name>
<evidence type="ECO:0000259" key="11">
    <source>
        <dbReference type="Pfam" id="PF00999"/>
    </source>
</evidence>
<dbReference type="Proteomes" id="UP000559987">
    <property type="component" value="Unassembled WGS sequence"/>
</dbReference>
<feature type="domain" description="Cation/H+ exchanger transmembrane" evidence="11">
    <location>
        <begin position="16"/>
        <end position="384"/>
    </location>
</feature>
<proteinExistence type="predicted"/>
<dbReference type="InterPro" id="IPR006153">
    <property type="entry name" value="Cation/H_exchanger_TM"/>
</dbReference>
<comment type="caution">
    <text evidence="12">The sequence shown here is derived from an EMBL/GenBank/DDBJ whole genome shotgun (WGS) entry which is preliminary data.</text>
</comment>
<feature type="transmembrane region" description="Helical" evidence="10">
    <location>
        <begin position="270"/>
        <end position="288"/>
    </location>
</feature>
<gene>
    <name evidence="12" type="ORF">FHS30_002408</name>
</gene>
<accession>A0A839URT7</accession>
<dbReference type="GO" id="GO:0005886">
    <property type="term" value="C:plasma membrane"/>
    <property type="evidence" value="ECO:0007669"/>
    <property type="project" value="UniProtKB-SubCell"/>
</dbReference>
<evidence type="ECO:0000256" key="8">
    <source>
        <dbReference type="ARBA" id="ARBA00023136"/>
    </source>
</evidence>
<evidence type="ECO:0000256" key="4">
    <source>
        <dbReference type="ARBA" id="ARBA00022475"/>
    </source>
</evidence>
<keyword evidence="13" id="KW-1185">Reference proteome</keyword>
<feature type="transmembrane region" description="Helical" evidence="10">
    <location>
        <begin position="117"/>
        <end position="137"/>
    </location>
</feature>
<evidence type="ECO:0000256" key="6">
    <source>
        <dbReference type="ARBA" id="ARBA00022989"/>
    </source>
</evidence>
<feature type="compositionally biased region" description="Basic and acidic residues" evidence="9">
    <location>
        <begin position="598"/>
        <end position="629"/>
    </location>
</feature>
<dbReference type="GO" id="GO:0015297">
    <property type="term" value="F:antiporter activity"/>
    <property type="evidence" value="ECO:0007669"/>
    <property type="project" value="UniProtKB-KW"/>
</dbReference>
<dbReference type="Gene3D" id="1.20.1530.20">
    <property type="match status" value="1"/>
</dbReference>
<evidence type="ECO:0000256" key="5">
    <source>
        <dbReference type="ARBA" id="ARBA00022692"/>
    </source>
</evidence>
<dbReference type="GO" id="GO:1902600">
    <property type="term" value="P:proton transmembrane transport"/>
    <property type="evidence" value="ECO:0007669"/>
    <property type="project" value="InterPro"/>
</dbReference>
<evidence type="ECO:0000256" key="10">
    <source>
        <dbReference type="SAM" id="Phobius"/>
    </source>
</evidence>
<feature type="transmembrane region" description="Helical" evidence="10">
    <location>
        <begin position="6"/>
        <end position="23"/>
    </location>
</feature>
<feature type="transmembrane region" description="Helical" evidence="10">
    <location>
        <begin position="149"/>
        <end position="174"/>
    </location>
</feature>
<evidence type="ECO:0000256" key="9">
    <source>
        <dbReference type="SAM" id="MobiDB-lite"/>
    </source>
</evidence>
<evidence type="ECO:0000256" key="1">
    <source>
        <dbReference type="ARBA" id="ARBA00004651"/>
    </source>
</evidence>
<dbReference type="RefSeq" id="WP_183910682.1">
    <property type="nucleotide sequence ID" value="NZ_JACHXZ010000003.1"/>
</dbReference>
<keyword evidence="5 10" id="KW-0812">Transmembrane</keyword>
<feature type="transmembrane region" description="Helical" evidence="10">
    <location>
        <begin position="220"/>
        <end position="250"/>
    </location>
</feature>
<feature type="region of interest" description="Disordered" evidence="9">
    <location>
        <begin position="598"/>
        <end position="639"/>
    </location>
</feature>
<keyword evidence="3" id="KW-0050">Antiport</keyword>
<feature type="transmembrane region" description="Helical" evidence="10">
    <location>
        <begin position="53"/>
        <end position="76"/>
    </location>
</feature>
<evidence type="ECO:0000256" key="7">
    <source>
        <dbReference type="ARBA" id="ARBA00023065"/>
    </source>
</evidence>
<dbReference type="EMBL" id="JACHXZ010000003">
    <property type="protein sequence ID" value="MBB3169200.1"/>
    <property type="molecule type" value="Genomic_DNA"/>
</dbReference>
<evidence type="ECO:0000256" key="3">
    <source>
        <dbReference type="ARBA" id="ARBA00022449"/>
    </source>
</evidence>
<feature type="transmembrane region" description="Helical" evidence="10">
    <location>
        <begin position="328"/>
        <end position="350"/>
    </location>
</feature>
<dbReference type="Pfam" id="PF00999">
    <property type="entry name" value="Na_H_Exchanger"/>
    <property type="match status" value="1"/>
</dbReference>
<sequence length="639" mass="69262">MMDPMALLVAVGLLSIACQYLAYKVKLPAILPLLVSGILLGPTLGLLNPDALFGDLLFPLVSLSVAIILFEGALTLKFEDLAGHGTMVRNLCTVGALVTWAVATPVAHWALGMSWQMAFLFGAIVTVTGPTVIVPMLRSVRPSAKVANILRWEGIVIDPVGALLAVLVYEYVIAAQDAWTHTLQTFGLVLLVGLGLGAIMGYFLGMVVRKNWVPHYLQNTAVLTLMLGAFAISNAIAHESGLLTVTVMGMWLANMKDVDVDDILEFKETLSVLLISALFILLAARLDFGSIMQVGWGAILVLFAIIFIARPISVLVSSVGSGLNWRELGLLAWIAPRGIVAAAVSALFALKLETLGYAEADLLVPMVFLVIIATVVLQSLTAVHVANFLGQRAPTPNGILIFGGSKFARMFALEMKDKNIPVRIADTNWDSIRQARMDNIPTYYGNPISEHARRTMDLSATGRVLVMSPYRQLNPLVTYHFEHAMGKGSVLGLSANEQENRASHQVSEAYAKKLGLFAETATYGRLAALVAKGATIKTTRISDSFTLEHYGETYGARALPLCALDPNGKVFFYTISHDFKPKADWQIVSLITPETAEEKAAREAREEAARLQKEADERALQEAKEREAKPINPDAPSEA</sequence>
<dbReference type="InterPro" id="IPR036291">
    <property type="entry name" value="NAD(P)-bd_dom_sf"/>
</dbReference>
<feature type="transmembrane region" description="Helical" evidence="10">
    <location>
        <begin position="88"/>
        <end position="111"/>
    </location>
</feature>
<keyword evidence="7" id="KW-0406">Ion transport</keyword>